<evidence type="ECO:0000256" key="8">
    <source>
        <dbReference type="SAM" id="SignalP"/>
    </source>
</evidence>
<dbReference type="SMART" id="SM00701">
    <property type="entry name" value="PGRP"/>
    <property type="match status" value="1"/>
</dbReference>
<keyword evidence="3 8" id="KW-0732">Signal</keyword>
<dbReference type="EMBL" id="KP455732">
    <property type="protein sequence ID" value="AKJ26282.1"/>
    <property type="molecule type" value="mRNA"/>
</dbReference>
<dbReference type="PANTHER" id="PTHR11022:SF41">
    <property type="entry name" value="PEPTIDOGLYCAN-RECOGNITION PROTEIN LC-RELATED"/>
    <property type="match status" value="1"/>
</dbReference>
<evidence type="ECO:0000256" key="1">
    <source>
        <dbReference type="ARBA" id="ARBA00007553"/>
    </source>
</evidence>
<evidence type="ECO:0000256" key="4">
    <source>
        <dbReference type="ARBA" id="ARBA00022859"/>
    </source>
</evidence>
<keyword evidence="4 6" id="KW-0391">Immunity</keyword>
<evidence type="ECO:0000256" key="5">
    <source>
        <dbReference type="ARBA" id="ARBA00023157"/>
    </source>
</evidence>
<organism evidence="11">
    <name type="scientific">Artemia sinica</name>
    <dbReference type="NCBI Taxonomy" id="112780"/>
    <lineage>
        <taxon>Eukaryota</taxon>
        <taxon>Metazoa</taxon>
        <taxon>Ecdysozoa</taxon>
        <taxon>Arthropoda</taxon>
        <taxon>Crustacea</taxon>
        <taxon>Branchiopoda</taxon>
        <taxon>Anostraca</taxon>
        <taxon>Artemiidae</taxon>
        <taxon>Artemia</taxon>
    </lineage>
</organism>
<dbReference type="AlphaFoldDB" id="A0A0G3BE90"/>
<feature type="disulfide bond" evidence="7">
    <location>
        <begin position="19"/>
        <end position="142"/>
    </location>
</feature>
<keyword evidence="5 7" id="KW-1015">Disulfide bond</keyword>
<evidence type="ECO:0000256" key="6">
    <source>
        <dbReference type="PIRNR" id="PIRNR037945"/>
    </source>
</evidence>
<dbReference type="PIRSF" id="PIRSF037945">
    <property type="entry name" value="PGRPs"/>
    <property type="match status" value="1"/>
</dbReference>
<proteinExistence type="evidence at transcript level"/>
<protein>
    <recommendedName>
        <fullName evidence="6">Peptidoglycan-recognition protein</fullName>
    </recommendedName>
</protein>
<dbReference type="CDD" id="cd06583">
    <property type="entry name" value="PGRP"/>
    <property type="match status" value="1"/>
</dbReference>
<reference evidence="11" key="1">
    <citation type="submission" date="2015-01" db="EMBL/GenBank/DDBJ databases">
        <authorList>
            <person name="Zhu X."/>
            <person name="Hou L."/>
            <person name="Wang X."/>
            <person name="Liang X."/>
            <person name="Zheng R."/>
            <person name="Jia B."/>
        </authorList>
    </citation>
    <scope>NUCLEOTIDE SEQUENCE</scope>
</reference>
<name>A0A0G3BE90_9CRUS</name>
<dbReference type="SUPFAM" id="SSF55846">
    <property type="entry name" value="N-acetylmuramoyl-L-alanine amidase-like"/>
    <property type="match status" value="1"/>
</dbReference>
<dbReference type="SMR" id="A0A0G3BE90"/>
<dbReference type="Pfam" id="PF01510">
    <property type="entry name" value="Amidase_2"/>
    <property type="match status" value="1"/>
</dbReference>
<feature type="domain" description="N-acetylmuramoyl-L-alanine amidase" evidence="9">
    <location>
        <begin position="31"/>
        <end position="168"/>
    </location>
</feature>
<comment type="similarity">
    <text evidence="1 6">Belongs to the N-acetylmuramoyl-L-alanine amidase 2 family.</text>
</comment>
<dbReference type="GO" id="GO:0042834">
    <property type="term" value="F:peptidoglycan binding"/>
    <property type="evidence" value="ECO:0007669"/>
    <property type="project" value="InterPro"/>
</dbReference>
<dbReference type="InterPro" id="IPR017331">
    <property type="entry name" value="Peptidoglycan_recognition"/>
</dbReference>
<evidence type="ECO:0000259" key="9">
    <source>
        <dbReference type="SMART" id="SM00644"/>
    </source>
</evidence>
<dbReference type="GO" id="GO:0008270">
    <property type="term" value="F:zinc ion binding"/>
    <property type="evidence" value="ECO:0007669"/>
    <property type="project" value="InterPro"/>
</dbReference>
<sequence>MLKNIIVLTSLIAATFAACPNIVSRAEWGARPPNSISYQSVPVPYVVIHHSASGGCTSQSSCSSLVRSFQNYHMDSNGWADIGYSFLVGEDGNAYEGRGWDRVGAHAPGYNSQSIGICIIGTFTSSVPNTSAQNAAKNLISCGVSNGKIRSAYSLIGHRQATSTACPGDALYNLIKSWDNYNPNP</sequence>
<feature type="chain" id="PRO_5005183870" description="Peptidoglycan-recognition protein" evidence="8">
    <location>
        <begin position="18"/>
        <end position="185"/>
    </location>
</feature>
<feature type="signal peptide" evidence="8">
    <location>
        <begin position="1"/>
        <end position="17"/>
    </location>
</feature>
<dbReference type="InterPro" id="IPR002502">
    <property type="entry name" value="Amidase_domain"/>
</dbReference>
<accession>A0A0G3BE90</accession>
<dbReference type="PANTHER" id="PTHR11022">
    <property type="entry name" value="PEPTIDOGLYCAN RECOGNITION PROTEIN"/>
    <property type="match status" value="1"/>
</dbReference>
<evidence type="ECO:0000256" key="7">
    <source>
        <dbReference type="PIRSR" id="PIRSR037945-1"/>
    </source>
</evidence>
<evidence type="ECO:0000313" key="11">
    <source>
        <dbReference type="EMBL" id="AKJ26282.1"/>
    </source>
</evidence>
<dbReference type="GO" id="GO:0008745">
    <property type="term" value="F:N-acetylmuramoyl-L-alanine amidase activity"/>
    <property type="evidence" value="ECO:0007669"/>
    <property type="project" value="InterPro"/>
</dbReference>
<dbReference type="FunFam" id="3.40.80.10:FF:000001">
    <property type="entry name" value="Peptidoglycan recognition protein 1"/>
    <property type="match status" value="1"/>
</dbReference>
<dbReference type="PROSITE" id="PS51257">
    <property type="entry name" value="PROKAR_LIPOPROTEIN"/>
    <property type="match status" value="1"/>
</dbReference>
<dbReference type="InterPro" id="IPR036505">
    <property type="entry name" value="Amidase/PGRP_sf"/>
</dbReference>
<dbReference type="InterPro" id="IPR006619">
    <property type="entry name" value="PGRP_domain_met/bac"/>
</dbReference>
<evidence type="ECO:0000259" key="10">
    <source>
        <dbReference type="SMART" id="SM00701"/>
    </source>
</evidence>
<feature type="domain" description="Peptidoglycan recognition protein family" evidence="10">
    <location>
        <begin position="20"/>
        <end position="162"/>
    </location>
</feature>
<dbReference type="Gene3D" id="3.40.80.10">
    <property type="entry name" value="Peptidoglycan recognition protein-like"/>
    <property type="match status" value="1"/>
</dbReference>
<feature type="disulfide bond" evidence="7">
    <location>
        <begin position="56"/>
        <end position="62"/>
    </location>
</feature>
<evidence type="ECO:0000256" key="2">
    <source>
        <dbReference type="ARBA" id="ARBA00022588"/>
    </source>
</evidence>
<dbReference type="InterPro" id="IPR015510">
    <property type="entry name" value="PGRP"/>
</dbReference>
<evidence type="ECO:0000256" key="3">
    <source>
        <dbReference type="ARBA" id="ARBA00022729"/>
    </source>
</evidence>
<keyword evidence="2 6" id="KW-0399">Innate immunity</keyword>
<dbReference type="GO" id="GO:0009253">
    <property type="term" value="P:peptidoglycan catabolic process"/>
    <property type="evidence" value="ECO:0007669"/>
    <property type="project" value="InterPro"/>
</dbReference>
<dbReference type="GO" id="GO:0045087">
    <property type="term" value="P:innate immune response"/>
    <property type="evidence" value="ECO:0007669"/>
    <property type="project" value="UniProtKB-KW"/>
</dbReference>
<dbReference type="SMART" id="SM00644">
    <property type="entry name" value="Ami_2"/>
    <property type="match status" value="1"/>
</dbReference>